<dbReference type="AlphaFoldDB" id="A0A752DQX8"/>
<feature type="transmembrane region" description="Helical" evidence="1">
    <location>
        <begin position="73"/>
        <end position="98"/>
    </location>
</feature>
<accession>A0A752DQX8</accession>
<dbReference type="InterPro" id="IPR025640">
    <property type="entry name" value="GYF_2"/>
</dbReference>
<proteinExistence type="predicted"/>
<sequence>MNWHYEKNGVRHDNVTEADITERIQRGELTASTLVWQPGMTGWKVLSETSLAAALMQSTTPPALPGHRIPGSVVWTLALAPFLGYALELWVAGLQGMAFEEAYDAVAQEPYWLITLLLNILLGYLDERKLRKAGVDTTAFGKLAWLIPVYLWRRAKVLGQKPAYFWVWLVTLIVTALSAG</sequence>
<feature type="domain" description="GYF" evidence="2">
    <location>
        <begin position="3"/>
        <end position="48"/>
    </location>
</feature>
<feature type="transmembrane region" description="Helical" evidence="1">
    <location>
        <begin position="163"/>
        <end position="179"/>
    </location>
</feature>
<evidence type="ECO:0000259" key="2">
    <source>
        <dbReference type="Pfam" id="PF14237"/>
    </source>
</evidence>
<reference evidence="3" key="1">
    <citation type="journal article" date="2018" name="Genome Biol.">
        <title>SKESA: strategic k-mer extension for scrupulous assemblies.</title>
        <authorList>
            <person name="Souvorov A."/>
            <person name="Agarwala R."/>
            <person name="Lipman D.J."/>
        </authorList>
    </citation>
    <scope>NUCLEOTIDE SEQUENCE</scope>
    <source>
        <strain evidence="3">13-2237</strain>
    </source>
</reference>
<name>A0A752DQX8_SALET</name>
<organism evidence="3">
    <name type="scientific">Salmonella enterica subsp. enterica serovar Panama</name>
    <dbReference type="NCBI Taxonomy" id="29472"/>
    <lineage>
        <taxon>Bacteria</taxon>
        <taxon>Pseudomonadati</taxon>
        <taxon>Pseudomonadota</taxon>
        <taxon>Gammaproteobacteria</taxon>
        <taxon>Enterobacterales</taxon>
        <taxon>Enterobacteriaceae</taxon>
        <taxon>Salmonella</taxon>
    </lineage>
</organism>
<keyword evidence="1" id="KW-0812">Transmembrane</keyword>
<feature type="transmembrane region" description="Helical" evidence="1">
    <location>
        <begin position="110"/>
        <end position="126"/>
    </location>
</feature>
<reference evidence="3" key="2">
    <citation type="submission" date="2018-07" db="EMBL/GenBank/DDBJ databases">
        <authorList>
            <consortium name="NCBI Pathogen Detection Project"/>
        </authorList>
    </citation>
    <scope>NUCLEOTIDE SEQUENCE</scope>
    <source>
        <strain evidence="3">13-2237</strain>
    </source>
</reference>
<dbReference type="EMBL" id="DAAWCK010000034">
    <property type="protein sequence ID" value="HAF7258872.1"/>
    <property type="molecule type" value="Genomic_DNA"/>
</dbReference>
<gene>
    <name evidence="3" type="ORF">G9X39_003631</name>
</gene>
<dbReference type="Pfam" id="PF14237">
    <property type="entry name" value="GYF_2"/>
    <property type="match status" value="1"/>
</dbReference>
<evidence type="ECO:0000313" key="3">
    <source>
        <dbReference type="EMBL" id="HAF7258872.1"/>
    </source>
</evidence>
<protein>
    <submittedName>
        <fullName evidence="3">DUF4339 domain-containing protein</fullName>
    </submittedName>
</protein>
<keyword evidence="1" id="KW-0472">Membrane</keyword>
<keyword evidence="1" id="KW-1133">Transmembrane helix</keyword>
<evidence type="ECO:0000256" key="1">
    <source>
        <dbReference type="SAM" id="Phobius"/>
    </source>
</evidence>
<comment type="caution">
    <text evidence="3">The sequence shown here is derived from an EMBL/GenBank/DDBJ whole genome shotgun (WGS) entry which is preliminary data.</text>
</comment>